<comment type="similarity">
    <text evidence="2 6">Belongs to the ABC-3 integral membrane protein family.</text>
</comment>
<dbReference type="InterPro" id="IPR001626">
    <property type="entry name" value="ABC_TroCD"/>
</dbReference>
<evidence type="ECO:0000256" key="7">
    <source>
        <dbReference type="SAM" id="Phobius"/>
    </source>
</evidence>
<organism evidence="8 9">
    <name type="scientific">Philodulcilactobacillus myokoensis</name>
    <dbReference type="NCBI Taxonomy" id="2929573"/>
    <lineage>
        <taxon>Bacteria</taxon>
        <taxon>Bacillati</taxon>
        <taxon>Bacillota</taxon>
        <taxon>Bacilli</taxon>
        <taxon>Lactobacillales</taxon>
        <taxon>Lactobacillaceae</taxon>
        <taxon>Philodulcilactobacillus</taxon>
    </lineage>
</organism>
<dbReference type="SUPFAM" id="SSF81345">
    <property type="entry name" value="ABC transporter involved in vitamin B12 uptake, BtuC"/>
    <property type="match status" value="1"/>
</dbReference>
<dbReference type="RefSeq" id="WP_286135517.1">
    <property type="nucleotide sequence ID" value="NZ_BRPL01000002.1"/>
</dbReference>
<feature type="transmembrane region" description="Helical" evidence="7">
    <location>
        <begin position="167"/>
        <end position="199"/>
    </location>
</feature>
<feature type="transmembrane region" description="Helical" evidence="7">
    <location>
        <begin position="85"/>
        <end position="107"/>
    </location>
</feature>
<comment type="caution">
    <text evidence="8">The sequence shown here is derived from an EMBL/GenBank/DDBJ whole genome shotgun (WGS) entry which is preliminary data.</text>
</comment>
<proteinExistence type="inferred from homology"/>
<evidence type="ECO:0000256" key="2">
    <source>
        <dbReference type="ARBA" id="ARBA00008034"/>
    </source>
</evidence>
<dbReference type="Gene3D" id="1.10.3470.10">
    <property type="entry name" value="ABC transporter involved in vitamin B12 uptake, BtuC"/>
    <property type="match status" value="1"/>
</dbReference>
<feature type="transmembrane region" description="Helical" evidence="7">
    <location>
        <begin position="238"/>
        <end position="258"/>
    </location>
</feature>
<evidence type="ECO:0000256" key="6">
    <source>
        <dbReference type="RuleBase" id="RU003943"/>
    </source>
</evidence>
<reference evidence="8" key="2">
    <citation type="journal article" date="2023" name="PLoS ONE">
        <title>Philodulcilactobacillus myokoensis gen. nov., sp. nov., a fructophilic, acidophilic, and agar-phobic lactic acid bacterium isolated from fermented vegetable extracts.</title>
        <authorList>
            <person name="Kouya T."/>
            <person name="Ishiyama Y."/>
            <person name="Ohashi S."/>
            <person name="Kumakubo R."/>
            <person name="Yamazaki T."/>
            <person name="Otaki T."/>
        </authorList>
    </citation>
    <scope>NUCLEOTIDE SEQUENCE</scope>
    <source>
        <strain evidence="8">WR16-4</strain>
    </source>
</reference>
<dbReference type="Pfam" id="PF00950">
    <property type="entry name" value="ABC-3"/>
    <property type="match status" value="1"/>
</dbReference>
<dbReference type="InterPro" id="IPR037294">
    <property type="entry name" value="ABC_BtuC-like"/>
</dbReference>
<evidence type="ECO:0000256" key="1">
    <source>
        <dbReference type="ARBA" id="ARBA00004141"/>
    </source>
</evidence>
<keyword evidence="5 7" id="KW-0472">Membrane</keyword>
<dbReference type="PANTHER" id="PTHR30477:SF0">
    <property type="entry name" value="METAL TRANSPORT SYSTEM MEMBRANE PROTEIN TM_0125-RELATED"/>
    <property type="match status" value="1"/>
</dbReference>
<feature type="transmembrane region" description="Helical" evidence="7">
    <location>
        <begin position="50"/>
        <end position="73"/>
    </location>
</feature>
<evidence type="ECO:0000256" key="3">
    <source>
        <dbReference type="ARBA" id="ARBA00022692"/>
    </source>
</evidence>
<name>A0A9W6EQH1_9LACO</name>
<reference evidence="8" key="1">
    <citation type="submission" date="2022-07" db="EMBL/GenBank/DDBJ databases">
        <authorList>
            <person name="Kouya T."/>
            <person name="Ishiyama Y."/>
        </authorList>
    </citation>
    <scope>NUCLEOTIDE SEQUENCE</scope>
    <source>
        <strain evidence="8">WR16-4</strain>
    </source>
</reference>
<dbReference type="EMBL" id="BRPL01000002">
    <property type="protein sequence ID" value="GLB46056.1"/>
    <property type="molecule type" value="Genomic_DNA"/>
</dbReference>
<feature type="transmembrane region" description="Helical" evidence="7">
    <location>
        <begin position="128"/>
        <end position="147"/>
    </location>
</feature>
<keyword evidence="4 7" id="KW-1133">Transmembrane helix</keyword>
<dbReference type="GO" id="GO:0043190">
    <property type="term" value="C:ATP-binding cassette (ABC) transporter complex"/>
    <property type="evidence" value="ECO:0007669"/>
    <property type="project" value="InterPro"/>
</dbReference>
<feature type="transmembrane region" description="Helical" evidence="7">
    <location>
        <begin position="6"/>
        <end position="29"/>
    </location>
</feature>
<keyword evidence="9" id="KW-1185">Reference proteome</keyword>
<evidence type="ECO:0000256" key="4">
    <source>
        <dbReference type="ARBA" id="ARBA00022989"/>
    </source>
</evidence>
<dbReference type="GO" id="GO:0055085">
    <property type="term" value="P:transmembrane transport"/>
    <property type="evidence" value="ECO:0007669"/>
    <property type="project" value="InterPro"/>
</dbReference>
<comment type="subcellular location">
    <subcellularLocation>
        <location evidence="6">Cell membrane</location>
        <topology evidence="6">Multi-pass membrane protein</topology>
    </subcellularLocation>
    <subcellularLocation>
        <location evidence="1">Membrane</location>
        <topology evidence="1">Multi-pass membrane protein</topology>
    </subcellularLocation>
</comment>
<protein>
    <submittedName>
        <fullName evidence="8">ABC transporter permease</fullName>
    </submittedName>
</protein>
<evidence type="ECO:0000313" key="8">
    <source>
        <dbReference type="EMBL" id="GLB46056.1"/>
    </source>
</evidence>
<dbReference type="AlphaFoldDB" id="A0A9W6EQH1"/>
<dbReference type="Proteomes" id="UP001144204">
    <property type="component" value="Unassembled WGS sequence"/>
</dbReference>
<keyword evidence="6" id="KW-0813">Transport</keyword>
<feature type="transmembrane region" description="Helical" evidence="7">
    <location>
        <begin position="211"/>
        <end position="232"/>
    </location>
</feature>
<evidence type="ECO:0000313" key="9">
    <source>
        <dbReference type="Proteomes" id="UP001144204"/>
    </source>
</evidence>
<evidence type="ECO:0000256" key="5">
    <source>
        <dbReference type="ARBA" id="ARBA00023136"/>
    </source>
</evidence>
<gene>
    <name evidence="8" type="ORF">WR164_00350</name>
</gene>
<accession>A0A9W6EQH1</accession>
<sequence length="264" mass="28793">MLSYAFMQYAFVASFFISILCGLMGVFVVARKTSFFTHTLSEIGFSGAAFGVFAGISPILGMLLFTIISSLMIGTVGNRMSRRESSISVFSAVFIGLGILFLSLANSQSSYATSILFGSIVGIDFNDVKMLISLSIFIIIIVLLMYRKLAYNSFDSVGSSYNASYNTMISIAFLILLASTVSVTAQVVGSLLIFALLTVPASAAQYFSHTIFGMMTLTFLFSLFGTWFGLYLSYTTNWPVSFFIASIEGIIYLIAIIYNKLSDD</sequence>
<keyword evidence="3 6" id="KW-0812">Transmembrane</keyword>
<dbReference type="PANTHER" id="PTHR30477">
    <property type="entry name" value="ABC-TRANSPORTER METAL-BINDING PROTEIN"/>
    <property type="match status" value="1"/>
</dbReference>